<gene>
    <name evidence="1" type="ORF">HNO91_02220</name>
</gene>
<dbReference type="AlphaFoldDB" id="A0A7Y5Z3J7"/>
<sequence>MTLLPWFLGLTSLAWLGFSGHFWRSTNEIKCVLSIENLLALCLLQAGAVLLEEESSWLAMGRLALTG</sequence>
<dbReference type="RefSeq" id="WP_175361509.1">
    <property type="nucleotide sequence ID" value="NZ_JABFMR010000001.1"/>
</dbReference>
<proteinExistence type="predicted"/>
<protein>
    <submittedName>
        <fullName evidence="1">Uncharacterized protein</fullName>
    </submittedName>
</protein>
<evidence type="ECO:0000313" key="2">
    <source>
        <dbReference type="Proteomes" id="UP000536720"/>
    </source>
</evidence>
<organism evidence="1 2">
    <name type="scientific">Pseudomonas corrugata</name>
    <dbReference type="NCBI Taxonomy" id="47879"/>
    <lineage>
        <taxon>Bacteria</taxon>
        <taxon>Pseudomonadati</taxon>
        <taxon>Pseudomonadota</taxon>
        <taxon>Gammaproteobacteria</taxon>
        <taxon>Pseudomonadales</taxon>
        <taxon>Pseudomonadaceae</taxon>
        <taxon>Pseudomonas</taxon>
    </lineage>
</organism>
<dbReference type="Proteomes" id="UP000536720">
    <property type="component" value="Unassembled WGS sequence"/>
</dbReference>
<dbReference type="EMBL" id="JABFMR010000001">
    <property type="protein sequence ID" value="NUT85221.1"/>
    <property type="molecule type" value="Genomic_DNA"/>
</dbReference>
<accession>A0A7Y5Z3J7</accession>
<evidence type="ECO:0000313" key="1">
    <source>
        <dbReference type="EMBL" id="NUT85221.1"/>
    </source>
</evidence>
<name>A0A7Y5Z3J7_9PSED</name>
<reference evidence="1 2" key="1">
    <citation type="journal article" date="2020" name="Front. Plant Sci.">
        <title>Isolation of Rhizosphere Bacteria That Improve Quality and Water Stress Tolerance in Greenhouse Ornamentals.</title>
        <authorList>
            <person name="Nordstedt N.P."/>
            <person name="Jones M.L."/>
        </authorList>
    </citation>
    <scope>NUCLEOTIDE SEQUENCE [LARGE SCALE GENOMIC DNA]</scope>
    <source>
        <strain evidence="1 2">C7D2</strain>
    </source>
</reference>
<comment type="caution">
    <text evidence="1">The sequence shown here is derived from an EMBL/GenBank/DDBJ whole genome shotgun (WGS) entry which is preliminary data.</text>
</comment>